<gene>
    <name evidence="2" type="ORF">E5288_WYG017069</name>
</gene>
<dbReference type="Proteomes" id="UP000322234">
    <property type="component" value="Unassembled WGS sequence"/>
</dbReference>
<keyword evidence="3" id="KW-1185">Reference proteome</keyword>
<organism evidence="2 3">
    <name type="scientific">Bos mutus</name>
    <name type="common">wild yak</name>
    <dbReference type="NCBI Taxonomy" id="72004"/>
    <lineage>
        <taxon>Eukaryota</taxon>
        <taxon>Metazoa</taxon>
        <taxon>Chordata</taxon>
        <taxon>Craniata</taxon>
        <taxon>Vertebrata</taxon>
        <taxon>Euteleostomi</taxon>
        <taxon>Mammalia</taxon>
        <taxon>Eutheria</taxon>
        <taxon>Laurasiatheria</taxon>
        <taxon>Artiodactyla</taxon>
        <taxon>Ruminantia</taxon>
        <taxon>Pecora</taxon>
        <taxon>Bovidae</taxon>
        <taxon>Bovinae</taxon>
        <taxon>Bos</taxon>
    </lineage>
</organism>
<dbReference type="GO" id="GO:0051011">
    <property type="term" value="F:microtubule minus-end binding"/>
    <property type="evidence" value="ECO:0007669"/>
    <property type="project" value="TreeGrafter"/>
</dbReference>
<dbReference type="PANTHER" id="PTHR21595:SF1">
    <property type="entry name" value="CALMODULIN-REGULATED SPECTRIN-ASSOCIATED PROTEIN 2"/>
    <property type="match status" value="1"/>
</dbReference>
<dbReference type="EMBL" id="VBQZ03000044">
    <property type="protein sequence ID" value="MXQ88096.1"/>
    <property type="molecule type" value="Genomic_DNA"/>
</dbReference>
<dbReference type="AlphaFoldDB" id="A0A6B0RJA9"/>
<dbReference type="GO" id="GO:0031122">
    <property type="term" value="P:cytoplasmic microtubule organization"/>
    <property type="evidence" value="ECO:0007669"/>
    <property type="project" value="TreeGrafter"/>
</dbReference>
<protein>
    <recommendedName>
        <fullName evidence="1">CASAMP N-terminal domain-containing protein</fullName>
    </recommendedName>
</protein>
<reference evidence="2" key="1">
    <citation type="submission" date="2019-10" db="EMBL/GenBank/DDBJ databases">
        <title>The sequence and de novo assembly of the wild yak genome.</title>
        <authorList>
            <person name="Liu Y."/>
        </authorList>
    </citation>
    <scope>NUCLEOTIDE SEQUENCE [LARGE SCALE GENOMIC DNA]</scope>
    <source>
        <strain evidence="2">WY2019</strain>
    </source>
</reference>
<proteinExistence type="predicted"/>
<dbReference type="GO" id="GO:0007026">
    <property type="term" value="P:negative regulation of microtubule depolymerization"/>
    <property type="evidence" value="ECO:0007669"/>
    <property type="project" value="TreeGrafter"/>
</dbReference>
<dbReference type="Pfam" id="PF25532">
    <property type="entry name" value="CH_CAMSAP2_N"/>
    <property type="match status" value="1"/>
</dbReference>
<dbReference type="PANTHER" id="PTHR21595">
    <property type="entry name" value="PATRONIN"/>
    <property type="match status" value="1"/>
</dbReference>
<evidence type="ECO:0000259" key="1">
    <source>
        <dbReference type="Pfam" id="PF25532"/>
    </source>
</evidence>
<name>A0A6B0RJA9_9CETA</name>
<accession>A0A6B0RJA9</accession>
<evidence type="ECO:0000313" key="2">
    <source>
        <dbReference type="EMBL" id="MXQ88096.1"/>
    </source>
</evidence>
<sequence length="194" mass="20926">MGDAADPRDGRRTFIVPAIKPFDHYDFSRAKIACNLAWLVAKAFGTAIGMDKSHIQNGMKNKLKNTMRKSLSEEKSVYYYEGYLGQRLQVYKLGLSSESLCSSTEVWSVCNRSRVQAKSWSCVTGQCPGERKELGALWRALAFPAVCEESRGSGDGGDQGGGPAKWRVGVAGGAHRACAGREPRAGGVSAATET</sequence>
<dbReference type="GO" id="GO:0036449">
    <property type="term" value="C:microtubule minus-end"/>
    <property type="evidence" value="ECO:0007669"/>
    <property type="project" value="TreeGrafter"/>
</dbReference>
<evidence type="ECO:0000313" key="3">
    <source>
        <dbReference type="Proteomes" id="UP000322234"/>
    </source>
</evidence>
<dbReference type="InterPro" id="IPR032940">
    <property type="entry name" value="CAMSAP"/>
</dbReference>
<dbReference type="InterPro" id="IPR058042">
    <property type="entry name" value="CAMSAP_N"/>
</dbReference>
<dbReference type="GO" id="GO:0005516">
    <property type="term" value="F:calmodulin binding"/>
    <property type="evidence" value="ECO:0007669"/>
    <property type="project" value="InterPro"/>
</dbReference>
<feature type="domain" description="CASAMP N-terminal" evidence="1">
    <location>
        <begin position="16"/>
        <end position="47"/>
    </location>
</feature>
<comment type="caution">
    <text evidence="2">The sequence shown here is derived from an EMBL/GenBank/DDBJ whole genome shotgun (WGS) entry which is preliminary data.</text>
</comment>